<dbReference type="InterPro" id="IPR011029">
    <property type="entry name" value="DEATH-like_dom_sf"/>
</dbReference>
<dbReference type="SUPFAM" id="SSF47986">
    <property type="entry name" value="DEATH domain"/>
    <property type="match status" value="1"/>
</dbReference>
<reference evidence="3" key="1">
    <citation type="submission" date="2019-08" db="EMBL/GenBank/DDBJ databases">
        <title>The improved chromosome-level genome for the pearl oyster Pinctada fucata martensii using PacBio sequencing and Hi-C.</title>
        <authorList>
            <person name="Zheng Z."/>
        </authorList>
    </citation>
    <scope>NUCLEOTIDE SEQUENCE</scope>
    <source>
        <strain evidence="3">ZZ-2019</strain>
        <tissue evidence="3">Adductor muscle</tissue>
    </source>
</reference>
<dbReference type="AlphaFoldDB" id="A0AA88XXB4"/>
<protein>
    <recommendedName>
        <fullName evidence="2">Death domain-containing protein</fullName>
    </recommendedName>
</protein>
<evidence type="ECO:0000313" key="4">
    <source>
        <dbReference type="Proteomes" id="UP001186944"/>
    </source>
</evidence>
<dbReference type="EMBL" id="VSWD01000013">
    <property type="protein sequence ID" value="KAK3084912.1"/>
    <property type="molecule type" value="Genomic_DNA"/>
</dbReference>
<feature type="region of interest" description="Disordered" evidence="1">
    <location>
        <begin position="152"/>
        <end position="183"/>
    </location>
</feature>
<proteinExistence type="predicted"/>
<evidence type="ECO:0000259" key="2">
    <source>
        <dbReference type="PROSITE" id="PS50017"/>
    </source>
</evidence>
<feature type="region of interest" description="Disordered" evidence="1">
    <location>
        <begin position="195"/>
        <end position="362"/>
    </location>
</feature>
<keyword evidence="4" id="KW-1185">Reference proteome</keyword>
<evidence type="ECO:0000313" key="3">
    <source>
        <dbReference type="EMBL" id="KAK3084912.1"/>
    </source>
</evidence>
<accession>A0AA88XXB4</accession>
<feature type="domain" description="Death" evidence="2">
    <location>
        <begin position="38"/>
        <end position="126"/>
    </location>
</feature>
<feature type="compositionally biased region" description="Polar residues" evidence="1">
    <location>
        <begin position="162"/>
        <end position="181"/>
    </location>
</feature>
<sequence>MKRQSNNTEVFQLCTFMKKIPNQFGKNQYPNSIYQYVTDQFLGSVADDIGSEWYMVCVSLGVKRSHIDHIRGDSGIPDTKAKIHRCLIRWRESSIDKTEESLIQQLHGALIDNSRRDLAEIIISDYSRYKENKERELRENEEETYSIRTNTTVKESEGQVVPSCTNTQAELSSTGKNQYNGTPYERMTKTMKEIKDKQTETTTQLHRNTNDKQTETTTQLHRNTNDKQTETTTQLHRNTNDKQTETTTQLHKNTQDKQTETTTQLQRNTMDKQTETTTQLHRNTMDKQTETTTQLHRNTKDKQTETTTQLHRNTMDKQTETTTQLHRNTKDNRRRQQHSFIETQRTNRRRQQHSFIETRWTT</sequence>
<dbReference type="PROSITE" id="PS50017">
    <property type="entry name" value="DEATH_DOMAIN"/>
    <property type="match status" value="1"/>
</dbReference>
<dbReference type="Pfam" id="PF00531">
    <property type="entry name" value="Death"/>
    <property type="match status" value="1"/>
</dbReference>
<dbReference type="Proteomes" id="UP001186944">
    <property type="component" value="Unassembled WGS sequence"/>
</dbReference>
<name>A0AA88XXB4_PINIB</name>
<dbReference type="Gene3D" id="1.10.533.10">
    <property type="entry name" value="Death Domain, Fas"/>
    <property type="match status" value="1"/>
</dbReference>
<dbReference type="GO" id="GO:0007165">
    <property type="term" value="P:signal transduction"/>
    <property type="evidence" value="ECO:0007669"/>
    <property type="project" value="InterPro"/>
</dbReference>
<organism evidence="3 4">
    <name type="scientific">Pinctada imbricata</name>
    <name type="common">Atlantic pearl-oyster</name>
    <name type="synonym">Pinctada martensii</name>
    <dbReference type="NCBI Taxonomy" id="66713"/>
    <lineage>
        <taxon>Eukaryota</taxon>
        <taxon>Metazoa</taxon>
        <taxon>Spiralia</taxon>
        <taxon>Lophotrochozoa</taxon>
        <taxon>Mollusca</taxon>
        <taxon>Bivalvia</taxon>
        <taxon>Autobranchia</taxon>
        <taxon>Pteriomorphia</taxon>
        <taxon>Pterioida</taxon>
        <taxon>Pterioidea</taxon>
        <taxon>Pteriidae</taxon>
        <taxon>Pinctada</taxon>
    </lineage>
</organism>
<comment type="caution">
    <text evidence="3">The sequence shown here is derived from an EMBL/GenBank/DDBJ whole genome shotgun (WGS) entry which is preliminary data.</text>
</comment>
<feature type="compositionally biased region" description="Polar residues" evidence="1">
    <location>
        <begin position="353"/>
        <end position="362"/>
    </location>
</feature>
<dbReference type="InterPro" id="IPR000488">
    <property type="entry name" value="Death_dom"/>
</dbReference>
<gene>
    <name evidence="3" type="ORF">FSP39_021342</name>
</gene>
<evidence type="ECO:0000256" key="1">
    <source>
        <dbReference type="SAM" id="MobiDB-lite"/>
    </source>
</evidence>